<reference evidence="2" key="1">
    <citation type="journal article" date="2014" name="Int. J. Syst. Evol. Microbiol.">
        <title>Complete genome sequence of Corynebacterium casei LMG S-19264T (=DSM 44701T), isolated from a smear-ripened cheese.</title>
        <authorList>
            <consortium name="US DOE Joint Genome Institute (JGI-PGF)"/>
            <person name="Walter F."/>
            <person name="Albersmeier A."/>
            <person name="Kalinowski J."/>
            <person name="Ruckert C."/>
        </authorList>
    </citation>
    <scope>NUCLEOTIDE SEQUENCE</scope>
    <source>
        <strain evidence="2">CGMCC 1.12997</strain>
    </source>
</reference>
<gene>
    <name evidence="2" type="primary">iolB</name>
    <name evidence="2" type="ORF">GCM10011585_36990</name>
</gene>
<proteinExistence type="predicted"/>
<evidence type="ECO:0000256" key="1">
    <source>
        <dbReference type="ARBA" id="ARBA00023235"/>
    </source>
</evidence>
<organism evidence="2 3">
    <name type="scientific">Edaphobacter dinghuensis</name>
    <dbReference type="NCBI Taxonomy" id="1560005"/>
    <lineage>
        <taxon>Bacteria</taxon>
        <taxon>Pseudomonadati</taxon>
        <taxon>Acidobacteriota</taxon>
        <taxon>Terriglobia</taxon>
        <taxon>Terriglobales</taxon>
        <taxon>Acidobacteriaceae</taxon>
        <taxon>Edaphobacter</taxon>
    </lineage>
</organism>
<dbReference type="GO" id="GO:0019310">
    <property type="term" value="P:inositol catabolic process"/>
    <property type="evidence" value="ECO:0007669"/>
    <property type="project" value="InterPro"/>
</dbReference>
<dbReference type="Pfam" id="PF04962">
    <property type="entry name" value="KduI"/>
    <property type="match status" value="1"/>
</dbReference>
<name>A0A917MD13_9BACT</name>
<dbReference type="PANTHER" id="PTHR39193:SF1">
    <property type="entry name" value="5-DEOXY-GLUCURONATE ISOMERASE"/>
    <property type="match status" value="1"/>
</dbReference>
<comment type="caution">
    <text evidence="2">The sequence shown here is derived from an EMBL/GenBank/DDBJ whole genome shotgun (WGS) entry which is preliminary data.</text>
</comment>
<dbReference type="InterPro" id="IPR021120">
    <property type="entry name" value="KduI/IolB_isomerase"/>
</dbReference>
<dbReference type="Proteomes" id="UP000647241">
    <property type="component" value="Unassembled WGS sequence"/>
</dbReference>
<evidence type="ECO:0000313" key="3">
    <source>
        <dbReference type="Proteomes" id="UP000647241"/>
    </source>
</evidence>
<protein>
    <submittedName>
        <fullName evidence="2">5-deoxy-glucuronate isomerase</fullName>
    </submittedName>
</protein>
<reference evidence="2" key="2">
    <citation type="submission" date="2020-09" db="EMBL/GenBank/DDBJ databases">
        <authorList>
            <person name="Sun Q."/>
            <person name="Zhou Y."/>
        </authorList>
    </citation>
    <scope>NUCLEOTIDE SEQUENCE</scope>
    <source>
        <strain evidence="2">CGMCC 1.12997</strain>
    </source>
</reference>
<dbReference type="SUPFAM" id="SSF51182">
    <property type="entry name" value="RmlC-like cupins"/>
    <property type="match status" value="1"/>
</dbReference>
<sequence>MSKRLIGGTAGLKGRNIFISPSNSSMREMSYGRIRLDASNSRVSFTNDGQETGLVCLSGAATVTVGEERFELQAKDALYVSKGLPMTVETASEVDLVECSAVVEDEYPVQFVPYASVKANEKLHFVAGNESSKREINIMLGTNVQAGRLVVGVTSSLPGNWTSWPPHEHAAMLEEIYVFFDMPEPAFGLQLVYTDEISAAEVEVVRDGDAVLLPEGYHPNVAIPGSELNFVWMMAAHREVVDRQWGVVTVDARFA</sequence>
<accession>A0A917MD13</accession>
<dbReference type="EMBL" id="BMGT01000005">
    <property type="protein sequence ID" value="GGG89374.1"/>
    <property type="molecule type" value="Genomic_DNA"/>
</dbReference>
<keyword evidence="3" id="KW-1185">Reference proteome</keyword>
<dbReference type="AlphaFoldDB" id="A0A917MD13"/>
<dbReference type="GO" id="GO:0008880">
    <property type="term" value="F:glucuronate isomerase activity"/>
    <property type="evidence" value="ECO:0007669"/>
    <property type="project" value="InterPro"/>
</dbReference>
<dbReference type="InterPro" id="IPR011051">
    <property type="entry name" value="RmlC_Cupin_sf"/>
</dbReference>
<dbReference type="Gene3D" id="2.60.120.10">
    <property type="entry name" value="Jelly Rolls"/>
    <property type="match status" value="1"/>
</dbReference>
<dbReference type="InterPro" id="IPR014710">
    <property type="entry name" value="RmlC-like_jellyroll"/>
</dbReference>
<dbReference type="RefSeq" id="WP_188555733.1">
    <property type="nucleotide sequence ID" value="NZ_BMGT01000005.1"/>
</dbReference>
<dbReference type="InterPro" id="IPR024203">
    <property type="entry name" value="Deoxy-glucuronate_isom_IolB"/>
</dbReference>
<dbReference type="PANTHER" id="PTHR39193">
    <property type="entry name" value="5-DEOXY-GLUCURONATE ISOMERASE"/>
    <property type="match status" value="1"/>
</dbReference>
<keyword evidence="1 2" id="KW-0413">Isomerase</keyword>
<evidence type="ECO:0000313" key="2">
    <source>
        <dbReference type="EMBL" id="GGG89374.1"/>
    </source>
</evidence>